<evidence type="ECO:0000313" key="4">
    <source>
        <dbReference type="Proteomes" id="UP000627446"/>
    </source>
</evidence>
<dbReference type="GO" id="GO:0043683">
    <property type="term" value="P:type IV pilus assembly"/>
    <property type="evidence" value="ECO:0007669"/>
    <property type="project" value="InterPro"/>
</dbReference>
<organism evidence="3 4">
    <name type="scientific">Undibacterium nitidum</name>
    <dbReference type="NCBI Taxonomy" id="2762298"/>
    <lineage>
        <taxon>Bacteria</taxon>
        <taxon>Pseudomonadati</taxon>
        <taxon>Pseudomonadota</taxon>
        <taxon>Betaproteobacteria</taxon>
        <taxon>Burkholderiales</taxon>
        <taxon>Oxalobacteraceae</taxon>
        <taxon>Undibacterium</taxon>
    </lineage>
</organism>
<comment type="caution">
    <text evidence="3">The sequence shown here is derived from an EMBL/GenBank/DDBJ whole genome shotgun (WGS) entry which is preliminary data.</text>
</comment>
<dbReference type="GO" id="GO:0043107">
    <property type="term" value="P:type IV pilus-dependent motility"/>
    <property type="evidence" value="ECO:0007669"/>
    <property type="project" value="InterPro"/>
</dbReference>
<dbReference type="RefSeq" id="WP_186917436.1">
    <property type="nucleotide sequence ID" value="NZ_JACOFZ010000007.1"/>
</dbReference>
<keyword evidence="4" id="KW-1185">Reference proteome</keyword>
<dbReference type="InterPro" id="IPR007445">
    <property type="entry name" value="PilO"/>
</dbReference>
<dbReference type="Proteomes" id="UP000627446">
    <property type="component" value="Unassembled WGS sequence"/>
</dbReference>
<protein>
    <submittedName>
        <fullName evidence="3">Type 4a pilus biogenesis protein PilO</fullName>
    </submittedName>
</protein>
<dbReference type="InterPro" id="IPR014717">
    <property type="entry name" value="Transl_elong_EF1B/ribsomal_bS6"/>
</dbReference>
<dbReference type="Gene3D" id="3.30.70.60">
    <property type="match status" value="1"/>
</dbReference>
<gene>
    <name evidence="3" type="primary">pilO</name>
    <name evidence="3" type="ORF">H8K36_15110</name>
</gene>
<dbReference type="PANTHER" id="PTHR39555:SF1">
    <property type="entry name" value="TYPE IV PILUS INNER MEMBRANE COMPONENT PILO"/>
    <property type="match status" value="1"/>
</dbReference>
<evidence type="ECO:0000313" key="3">
    <source>
        <dbReference type="EMBL" id="MBC3882717.1"/>
    </source>
</evidence>
<evidence type="ECO:0000256" key="1">
    <source>
        <dbReference type="SAM" id="MobiDB-lite"/>
    </source>
</evidence>
<feature type="transmembrane region" description="Helical" evidence="2">
    <location>
        <begin position="28"/>
        <end position="50"/>
    </location>
</feature>
<evidence type="ECO:0000256" key="2">
    <source>
        <dbReference type="SAM" id="Phobius"/>
    </source>
</evidence>
<feature type="compositionally biased region" description="Basic and acidic residues" evidence="1">
    <location>
        <begin position="212"/>
        <end position="234"/>
    </location>
</feature>
<dbReference type="AlphaFoldDB" id="A0A923HPB7"/>
<dbReference type="PIRSF" id="PIRSF016482">
    <property type="entry name" value="PilO"/>
    <property type="match status" value="1"/>
</dbReference>
<keyword evidence="2" id="KW-0812">Transmembrane</keyword>
<reference evidence="3" key="1">
    <citation type="submission" date="2020-08" db="EMBL/GenBank/DDBJ databases">
        <title>Novel species isolated from subtropical streams in China.</title>
        <authorList>
            <person name="Lu H."/>
        </authorList>
    </citation>
    <scope>NUCLEOTIDE SEQUENCE</scope>
    <source>
        <strain evidence="3">LX22W</strain>
    </source>
</reference>
<dbReference type="PANTHER" id="PTHR39555">
    <property type="entry name" value="FIMBRIAL ASSEMBLY PROTEIN PILO-LIKE PROTEIN-RELATED"/>
    <property type="match status" value="1"/>
</dbReference>
<dbReference type="Pfam" id="PF04350">
    <property type="entry name" value="PilO"/>
    <property type="match status" value="1"/>
</dbReference>
<dbReference type="EMBL" id="JACOFZ010000007">
    <property type="protein sequence ID" value="MBC3882717.1"/>
    <property type="molecule type" value="Genomic_DNA"/>
</dbReference>
<accession>A0A923HPB7</accession>
<keyword evidence="2" id="KW-1133">Transmembrane helix</keyword>
<feature type="region of interest" description="Disordered" evidence="1">
    <location>
        <begin position="211"/>
        <end position="234"/>
    </location>
</feature>
<name>A0A923HPB7_9BURK</name>
<proteinExistence type="predicted"/>
<sequence length="234" mass="26211">MANIQEQFESFAGQFKDLNGLHPGLWPIAPRILTAIAVLVMVIIGGWAFYWSGQLEDIERGEQEEQKLKDTFKTKVQQSISLDALLEQRKLVLQYVSRMEKQLPSSAEYASLLDDINSAANGRGLNMDNFEPGAVVVKDYYAELPIKIQMVANYHDMGQFISDIAKLPRIITLNNLVFSASKDPKKPGIILDGIAKTYRYLGPEEIAAQAELAKKNRDKGKEGKEGDKEKEGHK</sequence>
<keyword evidence="2" id="KW-0472">Membrane</keyword>